<comment type="caution">
    <text evidence="2">The sequence shown here is derived from an EMBL/GenBank/DDBJ whole genome shotgun (WGS) entry which is preliminary data.</text>
</comment>
<keyword evidence="3" id="KW-1185">Reference proteome</keyword>
<dbReference type="Proteomes" id="UP000692954">
    <property type="component" value="Unassembled WGS sequence"/>
</dbReference>
<dbReference type="EMBL" id="CAJJDN010000047">
    <property type="protein sequence ID" value="CAD8084778.1"/>
    <property type="molecule type" value="Genomic_DNA"/>
</dbReference>
<name>A0A8S1MWM0_9CILI</name>
<accession>A0A8S1MWM0</accession>
<gene>
    <name evidence="2" type="ORF">PSON_ATCC_30995.1.T0470160</name>
</gene>
<proteinExistence type="predicted"/>
<evidence type="ECO:0000313" key="2">
    <source>
        <dbReference type="EMBL" id="CAD8084778.1"/>
    </source>
</evidence>
<evidence type="ECO:0000313" key="3">
    <source>
        <dbReference type="Proteomes" id="UP000692954"/>
    </source>
</evidence>
<protein>
    <submittedName>
        <fullName evidence="2">Uncharacterized protein</fullName>
    </submittedName>
</protein>
<dbReference type="AlphaFoldDB" id="A0A8S1MWM0"/>
<evidence type="ECO:0000256" key="1">
    <source>
        <dbReference type="SAM" id="Coils"/>
    </source>
</evidence>
<organism evidence="2 3">
    <name type="scientific">Paramecium sonneborni</name>
    <dbReference type="NCBI Taxonomy" id="65129"/>
    <lineage>
        <taxon>Eukaryota</taxon>
        <taxon>Sar</taxon>
        <taxon>Alveolata</taxon>
        <taxon>Ciliophora</taxon>
        <taxon>Intramacronucleata</taxon>
        <taxon>Oligohymenophorea</taxon>
        <taxon>Peniculida</taxon>
        <taxon>Parameciidae</taxon>
        <taxon>Paramecium</taxon>
    </lineage>
</organism>
<reference evidence="2" key="1">
    <citation type="submission" date="2021-01" db="EMBL/GenBank/DDBJ databases">
        <authorList>
            <consortium name="Genoscope - CEA"/>
            <person name="William W."/>
        </authorList>
    </citation>
    <scope>NUCLEOTIDE SEQUENCE</scope>
</reference>
<sequence>MTAKWQQNNVDIIIPKQVPIRLNFNDDDDPFEEEIDRLRQQKEMQQKLKQQQAAIHDHNKKAEQLRQQIVKDILPKHKGLQLAYDYDGTFMLAKDLTQVKNNQRAPEIHKITQVDTVFQPQKPIQQAVIENEKVRKEQLRQSKAKTNPPQIFEASYSKPFDGFTPNQGVKLIYQDQNQEVIKQQDMQNWGDGQRMTKKQFEALKNEGFKPTTYSMKQQMLQKINSDIVEVQEPKNSPIISESFNHINELKISQSYKNLKKPIIQQTIEQIPQTAQNRKQGSKINVVDKYLLNQLLS</sequence>
<feature type="coiled-coil region" evidence="1">
    <location>
        <begin position="31"/>
        <end position="68"/>
    </location>
</feature>
<dbReference type="OrthoDB" id="305894at2759"/>
<keyword evidence="1" id="KW-0175">Coiled coil</keyword>